<dbReference type="CDD" id="cd01650">
    <property type="entry name" value="RT_nLTR_like"/>
    <property type="match status" value="1"/>
</dbReference>
<dbReference type="SUPFAM" id="SSF53098">
    <property type="entry name" value="Ribonuclease H-like"/>
    <property type="match status" value="1"/>
</dbReference>
<dbReference type="PANTHER" id="PTHR33116">
    <property type="entry name" value="REVERSE TRANSCRIPTASE ZINC-BINDING DOMAIN-CONTAINING PROTEIN-RELATED-RELATED"/>
    <property type="match status" value="1"/>
</dbReference>
<name>A0AAW1YQ92_RUBAR</name>
<evidence type="ECO:0000313" key="3">
    <source>
        <dbReference type="Proteomes" id="UP001457282"/>
    </source>
</evidence>
<feature type="domain" description="Reverse transcriptase" evidence="1">
    <location>
        <begin position="1"/>
        <end position="235"/>
    </location>
</feature>
<dbReference type="GO" id="GO:0004523">
    <property type="term" value="F:RNA-DNA hybrid ribonuclease activity"/>
    <property type="evidence" value="ECO:0007669"/>
    <property type="project" value="InterPro"/>
</dbReference>
<dbReference type="PROSITE" id="PS50878">
    <property type="entry name" value="RT_POL"/>
    <property type="match status" value="1"/>
</dbReference>
<dbReference type="EMBL" id="JBEDUW010000001">
    <property type="protein sequence ID" value="KAK9950635.1"/>
    <property type="molecule type" value="Genomic_DNA"/>
</dbReference>
<dbReference type="InterPro" id="IPR036397">
    <property type="entry name" value="RNaseH_sf"/>
</dbReference>
<dbReference type="InterPro" id="IPR043502">
    <property type="entry name" value="DNA/RNA_pol_sf"/>
</dbReference>
<evidence type="ECO:0000259" key="1">
    <source>
        <dbReference type="PROSITE" id="PS50878"/>
    </source>
</evidence>
<comment type="caution">
    <text evidence="2">The sequence shown here is derived from an EMBL/GenBank/DDBJ whole genome shotgun (WGS) entry which is preliminary data.</text>
</comment>
<dbReference type="Gene3D" id="3.30.420.10">
    <property type="entry name" value="Ribonuclease H-like superfamily/Ribonuclease H"/>
    <property type="match status" value="1"/>
</dbReference>
<dbReference type="Pfam" id="PF13456">
    <property type="entry name" value="RVT_3"/>
    <property type="match status" value="1"/>
</dbReference>
<accession>A0AAW1YQ92</accession>
<dbReference type="AlphaFoldDB" id="A0AAW1YQ92"/>
<reference evidence="2 3" key="1">
    <citation type="journal article" date="2023" name="G3 (Bethesda)">
        <title>A chromosome-length genome assembly and annotation of blackberry (Rubus argutus, cv. 'Hillquist').</title>
        <authorList>
            <person name="Bruna T."/>
            <person name="Aryal R."/>
            <person name="Dudchenko O."/>
            <person name="Sargent D.J."/>
            <person name="Mead D."/>
            <person name="Buti M."/>
            <person name="Cavallini A."/>
            <person name="Hytonen T."/>
            <person name="Andres J."/>
            <person name="Pham M."/>
            <person name="Weisz D."/>
            <person name="Mascagni F."/>
            <person name="Usai G."/>
            <person name="Natali L."/>
            <person name="Bassil N."/>
            <person name="Fernandez G.E."/>
            <person name="Lomsadze A."/>
            <person name="Armour M."/>
            <person name="Olukolu B."/>
            <person name="Poorten T."/>
            <person name="Britton C."/>
            <person name="Davik J."/>
            <person name="Ashrafi H."/>
            <person name="Aiden E.L."/>
            <person name="Borodovsky M."/>
            <person name="Worthington M."/>
        </authorList>
    </citation>
    <scope>NUCLEOTIDE SEQUENCE [LARGE SCALE GENOMIC DNA]</scope>
    <source>
        <strain evidence="2">PI 553951</strain>
    </source>
</reference>
<proteinExistence type="predicted"/>
<dbReference type="InterPro" id="IPR044730">
    <property type="entry name" value="RNase_H-like_dom_plant"/>
</dbReference>
<dbReference type="Pfam" id="PF00078">
    <property type="entry name" value="RVT_1"/>
    <property type="match status" value="1"/>
</dbReference>
<dbReference type="GO" id="GO:0003676">
    <property type="term" value="F:nucleic acid binding"/>
    <property type="evidence" value="ECO:0007669"/>
    <property type="project" value="InterPro"/>
</dbReference>
<gene>
    <name evidence="2" type="ORF">M0R45_006113</name>
</gene>
<keyword evidence="3" id="KW-1185">Reference proteome</keyword>
<evidence type="ECO:0000313" key="2">
    <source>
        <dbReference type="EMBL" id="KAK9950635.1"/>
    </source>
</evidence>
<dbReference type="CDD" id="cd06222">
    <property type="entry name" value="RNase_H_like"/>
    <property type="match status" value="1"/>
</dbReference>
<dbReference type="InterPro" id="IPR002156">
    <property type="entry name" value="RNaseH_domain"/>
</dbReference>
<dbReference type="InterPro" id="IPR012337">
    <property type="entry name" value="RNaseH-like_sf"/>
</dbReference>
<protein>
    <recommendedName>
        <fullName evidence="1">Reverse transcriptase domain-containing protein</fullName>
    </recommendedName>
</protein>
<dbReference type="InterPro" id="IPR000477">
    <property type="entry name" value="RT_dom"/>
</dbReference>
<dbReference type="Proteomes" id="UP001457282">
    <property type="component" value="Unassembled WGS sequence"/>
</dbReference>
<dbReference type="SUPFAM" id="SSF56672">
    <property type="entry name" value="DNA/RNA polymerases"/>
    <property type="match status" value="1"/>
</dbReference>
<dbReference type="PANTHER" id="PTHR33116:SF86">
    <property type="entry name" value="REVERSE TRANSCRIPTASE DOMAIN-CONTAINING PROTEIN"/>
    <property type="match status" value="1"/>
</dbReference>
<organism evidence="2 3">
    <name type="scientific">Rubus argutus</name>
    <name type="common">Southern blackberry</name>
    <dbReference type="NCBI Taxonomy" id="59490"/>
    <lineage>
        <taxon>Eukaryota</taxon>
        <taxon>Viridiplantae</taxon>
        <taxon>Streptophyta</taxon>
        <taxon>Embryophyta</taxon>
        <taxon>Tracheophyta</taxon>
        <taxon>Spermatophyta</taxon>
        <taxon>Magnoliopsida</taxon>
        <taxon>eudicotyledons</taxon>
        <taxon>Gunneridae</taxon>
        <taxon>Pentapetalae</taxon>
        <taxon>rosids</taxon>
        <taxon>fabids</taxon>
        <taxon>Rosales</taxon>
        <taxon>Rosaceae</taxon>
        <taxon>Rosoideae</taxon>
        <taxon>Rosoideae incertae sedis</taxon>
        <taxon>Rubus</taxon>
    </lineage>
</organism>
<sequence>MVNRMKGILPEVISQFQYAFVPGRHIHDNIITASETVHSIRVNRAATDPRFVLKLDISKAFDRVEWVFLQQILSRIGFADSWVSLIMRCVTSVSFSILWQGRPVGFFKPTRGIRQGDPLSPYLFLLVSKGLSGLLTKVVADTHLHGVVLGGDAPHISHLLFADDSLIFARAVEQEVVFLKQVLLLYECAAGQRINFQKSALSFGPGVRNEDKSMVQRILEVPIVPFHERYLGLPTMTGKNKKQMFKRIQERLDVHLSGWQSKFLSKAGKVALVKAVAQAIPTYAMSVFRLPKGVCKAFQSKVARFWWGKGDGRKGVHRCKWELLCKPKNEGGLGFRDLETLNQAILAKMVWRIALAPTSLVHQVLKGKYFPNASWAEASLGASHSLIWSSLIWGRELLQKGIRWRIQNGNEVHIWGDRWLPRPWTFQVMSPVSLHPLSKVSELISSTGVWNHDLIQASFLPNDVDCILSIPLVKGMGNDTVIWHYRKDGKYSVKSGYRLAMDLHNVLSVAGEGSSNGSELRGEESGLMRCVEVVVVLRSPLCMLYGTVKLLGRSGKTLFYLVYKEWREPSFQSLFSHVAAVFDKGELNLFAVVAWWIWKNRNDIKFGKVGLSGEQNVIKATDWTHDFAIAHDKEKSAGSSMGSNQKQAHWNVPSPPFLKLNVDAAIDKHNCRMGFGAVVRNENGSFMKGITQVEVESDALNVIKTIEGGNWEFSPEGPIFDEIKLIANQLEGVRWKKIPRQCNGVAHALAKAAIPITRPVFWKEVGPPWLEKLVR</sequence>